<dbReference type="GO" id="GO:0034625">
    <property type="term" value="P:fatty acid elongation, monounsaturated fatty acid"/>
    <property type="evidence" value="ECO:0007669"/>
    <property type="project" value="TreeGrafter"/>
</dbReference>
<keyword evidence="3" id="KW-0808">Transferase</keyword>
<protein>
    <submittedName>
        <fullName evidence="11">Delta-6 elongase</fullName>
    </submittedName>
</protein>
<evidence type="ECO:0000256" key="1">
    <source>
        <dbReference type="ARBA" id="ARBA00004141"/>
    </source>
</evidence>
<keyword evidence="9" id="KW-0275">Fatty acid biosynthesis</keyword>
<feature type="transmembrane region" description="Helical" evidence="10">
    <location>
        <begin position="56"/>
        <end position="73"/>
    </location>
</feature>
<evidence type="ECO:0000313" key="11">
    <source>
        <dbReference type="EMBL" id="ACR53359.1"/>
    </source>
</evidence>
<comment type="subcellular location">
    <subcellularLocation>
        <location evidence="1">Membrane</location>
        <topology evidence="1">Multi-pass membrane protein</topology>
    </subcellularLocation>
</comment>
<evidence type="ECO:0000256" key="5">
    <source>
        <dbReference type="ARBA" id="ARBA00022832"/>
    </source>
</evidence>
<dbReference type="InterPro" id="IPR030457">
    <property type="entry name" value="ELO_CS"/>
</dbReference>
<dbReference type="GO" id="GO:0030148">
    <property type="term" value="P:sphingolipid biosynthetic process"/>
    <property type="evidence" value="ECO:0007669"/>
    <property type="project" value="TreeGrafter"/>
</dbReference>
<name>D7NLL0_PYRCR</name>
<reference evidence="11" key="1">
    <citation type="journal article" date="2010" name="Mar. Biotechnol.">
        <title>Isolation and characterisation of a high-efficiency desaturase and elongases from microalgae for transgenic LC-PUFA production.</title>
        <authorList>
            <person name="Petrie J.R."/>
            <person name="Liu Q."/>
            <person name="Mackenzie A.M."/>
            <person name="Shrestha P."/>
            <person name="Mansour M.P."/>
            <person name="Robert S.S."/>
            <person name="Frampton D.F."/>
            <person name="Blackburn S.I."/>
            <person name="Nichols P.D."/>
            <person name="Singh S.P."/>
        </authorList>
    </citation>
    <scope>NUCLEOTIDE SEQUENCE</scope>
    <source>
        <strain evidence="11">CS-140</strain>
    </source>
</reference>
<feature type="transmembrane region" description="Helical" evidence="10">
    <location>
        <begin position="237"/>
        <end position="254"/>
    </location>
</feature>
<dbReference type="GO" id="GO:0019367">
    <property type="term" value="P:fatty acid elongation, saturated fatty acid"/>
    <property type="evidence" value="ECO:0007669"/>
    <property type="project" value="TreeGrafter"/>
</dbReference>
<evidence type="ECO:0000256" key="10">
    <source>
        <dbReference type="SAM" id="Phobius"/>
    </source>
</evidence>
<organism evidence="11">
    <name type="scientific">Pyramimonas cordata</name>
    <name type="common">Green microalga</name>
    <dbReference type="NCBI Taxonomy" id="647622"/>
    <lineage>
        <taxon>Eukaryota</taxon>
        <taxon>Viridiplantae</taxon>
        <taxon>Chlorophyta</taxon>
        <taxon>Pyramimonadophyceae</taxon>
        <taxon>Pyramimonadales</taxon>
        <taxon>Pyramimonadaceae</taxon>
        <taxon>Pyramimonas</taxon>
        <taxon>Pyramimonas subgen. Vestigifera</taxon>
    </lineage>
</organism>
<dbReference type="SMR" id="D7NLL0"/>
<feature type="transmembrane region" description="Helical" evidence="10">
    <location>
        <begin position="137"/>
        <end position="157"/>
    </location>
</feature>
<keyword evidence="8 10" id="KW-0472">Membrane</keyword>
<evidence type="ECO:0000256" key="3">
    <source>
        <dbReference type="ARBA" id="ARBA00022679"/>
    </source>
</evidence>
<dbReference type="PROSITE" id="PS01188">
    <property type="entry name" value="ELO"/>
    <property type="match status" value="1"/>
</dbReference>
<dbReference type="PANTHER" id="PTHR11157:SF126">
    <property type="entry name" value="ELONGATION OF VERY LONG CHAIN FATTY ACIDS PROTEIN"/>
    <property type="match status" value="1"/>
</dbReference>
<dbReference type="EMBL" id="GQ202034">
    <property type="protein sequence ID" value="ACR53359.1"/>
    <property type="molecule type" value="mRNA"/>
</dbReference>
<dbReference type="GO" id="GO:0009922">
    <property type="term" value="F:fatty acid elongase activity"/>
    <property type="evidence" value="ECO:0007669"/>
    <property type="project" value="InterPro"/>
</dbReference>
<keyword evidence="4 10" id="KW-0812">Transmembrane</keyword>
<dbReference type="Pfam" id="PF01151">
    <property type="entry name" value="ELO"/>
    <property type="match status" value="1"/>
</dbReference>
<evidence type="ECO:0000256" key="9">
    <source>
        <dbReference type="ARBA" id="ARBA00023160"/>
    </source>
</evidence>
<dbReference type="PANTHER" id="PTHR11157">
    <property type="entry name" value="FATTY ACID ACYL TRANSFERASE-RELATED"/>
    <property type="match status" value="1"/>
</dbReference>
<evidence type="ECO:0000256" key="4">
    <source>
        <dbReference type="ARBA" id="ARBA00022692"/>
    </source>
</evidence>
<keyword evidence="6 10" id="KW-1133">Transmembrane helix</keyword>
<feature type="transmembrane region" description="Helical" evidence="10">
    <location>
        <begin position="260"/>
        <end position="281"/>
    </location>
</feature>
<keyword evidence="7" id="KW-0443">Lipid metabolism</keyword>
<dbReference type="AlphaFoldDB" id="D7NLL0"/>
<proteinExistence type="evidence at transcript level"/>
<dbReference type="GO" id="GO:0042761">
    <property type="term" value="P:very long-chain fatty acid biosynthetic process"/>
    <property type="evidence" value="ECO:0007669"/>
    <property type="project" value="TreeGrafter"/>
</dbReference>
<sequence length="288" mass="33078">MEFAQPLVAMAQEQYAAIDAVVAPAIFSATDSIGWGLKPISSATKDLPLVESPTPLILSLLAYFAIVGSGLVYRKVFPRTVKGQDPFLLKALMLAHNVFLIGLSLYMCLKLVYEAYVNKYSFWGNAYNPAQTEMAKVIWIFYVSKIYEFMDTFIMLLKGNVNQVSFLHVYHHGSISGIWWMITYAAPGGDAYFSAALNSWVHVCMYTYYFMAAVLPKDEKTKRKYLWWGRYLTQMQMFQFFMNLLQAVYLLYSSSPYPKFIAQLLVVYMVTLLMLFGNFYYMKHHASK</sequence>
<keyword evidence="2" id="KW-0444">Lipid biosynthesis</keyword>
<dbReference type="InterPro" id="IPR002076">
    <property type="entry name" value="ELO_fam"/>
</dbReference>
<feature type="transmembrane region" description="Helical" evidence="10">
    <location>
        <begin position="192"/>
        <end position="216"/>
    </location>
</feature>
<feature type="transmembrane region" description="Helical" evidence="10">
    <location>
        <begin position="169"/>
        <end position="186"/>
    </location>
</feature>
<dbReference type="GO" id="GO:0034626">
    <property type="term" value="P:fatty acid elongation, polyunsaturated fatty acid"/>
    <property type="evidence" value="ECO:0007669"/>
    <property type="project" value="TreeGrafter"/>
</dbReference>
<evidence type="ECO:0000256" key="6">
    <source>
        <dbReference type="ARBA" id="ARBA00022989"/>
    </source>
</evidence>
<evidence type="ECO:0000256" key="8">
    <source>
        <dbReference type="ARBA" id="ARBA00023136"/>
    </source>
</evidence>
<dbReference type="GO" id="GO:0005789">
    <property type="term" value="C:endoplasmic reticulum membrane"/>
    <property type="evidence" value="ECO:0007669"/>
    <property type="project" value="TreeGrafter"/>
</dbReference>
<feature type="transmembrane region" description="Helical" evidence="10">
    <location>
        <begin position="94"/>
        <end position="117"/>
    </location>
</feature>
<evidence type="ECO:0000256" key="2">
    <source>
        <dbReference type="ARBA" id="ARBA00022516"/>
    </source>
</evidence>
<keyword evidence="5" id="KW-0276">Fatty acid metabolism</keyword>
<evidence type="ECO:0000256" key="7">
    <source>
        <dbReference type="ARBA" id="ARBA00023098"/>
    </source>
</evidence>
<accession>D7NLL0</accession>